<evidence type="ECO:0000313" key="2">
    <source>
        <dbReference type="EMBL" id="MER6429127.1"/>
    </source>
</evidence>
<evidence type="ECO:0000256" key="1">
    <source>
        <dbReference type="SAM" id="MobiDB-lite"/>
    </source>
</evidence>
<reference evidence="2 3" key="1">
    <citation type="submission" date="2024-06" db="EMBL/GenBank/DDBJ databases">
        <title>The Natural Products Discovery Center: Release of the First 8490 Sequenced Strains for Exploring Actinobacteria Biosynthetic Diversity.</title>
        <authorList>
            <person name="Kalkreuter E."/>
            <person name="Kautsar S.A."/>
            <person name="Yang D."/>
            <person name="Bader C.D."/>
            <person name="Teijaro C.N."/>
            <person name="Fluegel L."/>
            <person name="Davis C.M."/>
            <person name="Simpson J.R."/>
            <person name="Lauterbach L."/>
            <person name="Steele A.D."/>
            <person name="Gui C."/>
            <person name="Meng S."/>
            <person name="Li G."/>
            <person name="Viehrig K."/>
            <person name="Ye F."/>
            <person name="Su P."/>
            <person name="Kiefer A.F."/>
            <person name="Nichols A."/>
            <person name="Cepeda A.J."/>
            <person name="Yan W."/>
            <person name="Fan B."/>
            <person name="Jiang Y."/>
            <person name="Adhikari A."/>
            <person name="Zheng C.-J."/>
            <person name="Schuster L."/>
            <person name="Cowan T.M."/>
            <person name="Smanski M.J."/>
            <person name="Chevrette M.G."/>
            <person name="De Carvalho L.P.S."/>
            <person name="Shen B."/>
        </authorList>
    </citation>
    <scope>NUCLEOTIDE SEQUENCE [LARGE SCALE GENOMIC DNA]</scope>
    <source>
        <strain evidence="2 3">NPDC001166</strain>
    </source>
</reference>
<proteinExistence type="predicted"/>
<evidence type="ECO:0000313" key="3">
    <source>
        <dbReference type="Proteomes" id="UP001470023"/>
    </source>
</evidence>
<dbReference type="PROSITE" id="PS51257">
    <property type="entry name" value="PROKAR_LIPOPROTEIN"/>
    <property type="match status" value="1"/>
</dbReference>
<gene>
    <name evidence="2" type="ORF">ABT272_15440</name>
</gene>
<feature type="region of interest" description="Disordered" evidence="1">
    <location>
        <begin position="215"/>
        <end position="247"/>
    </location>
</feature>
<name>A0ABV1U6J2_9ACTN</name>
<protein>
    <recommendedName>
        <fullName evidence="4">Secreted protein</fullName>
    </recommendedName>
</protein>
<organism evidence="2 3">
    <name type="scientific">Streptomyces sp. 900105245</name>
    <dbReference type="NCBI Taxonomy" id="3154379"/>
    <lineage>
        <taxon>Bacteria</taxon>
        <taxon>Bacillati</taxon>
        <taxon>Actinomycetota</taxon>
        <taxon>Actinomycetes</taxon>
        <taxon>Kitasatosporales</taxon>
        <taxon>Streptomycetaceae</taxon>
        <taxon>Streptomyces</taxon>
    </lineage>
</organism>
<feature type="compositionally biased region" description="Low complexity" evidence="1">
    <location>
        <begin position="231"/>
        <end position="241"/>
    </location>
</feature>
<accession>A0ABV1U6J2</accession>
<dbReference type="Proteomes" id="UP001470023">
    <property type="component" value="Unassembled WGS sequence"/>
</dbReference>
<dbReference type="EMBL" id="JBEPAZ010000011">
    <property type="protein sequence ID" value="MER6429127.1"/>
    <property type="molecule type" value="Genomic_DNA"/>
</dbReference>
<comment type="caution">
    <text evidence="2">The sequence shown here is derived from an EMBL/GenBank/DDBJ whole genome shotgun (WGS) entry which is preliminary data.</text>
</comment>
<evidence type="ECO:0008006" key="4">
    <source>
        <dbReference type="Google" id="ProtNLM"/>
    </source>
</evidence>
<dbReference type="RefSeq" id="WP_352063665.1">
    <property type="nucleotide sequence ID" value="NZ_JBEPAZ010000011.1"/>
</dbReference>
<sequence length="408" mass="43847">MHLPRTAQRMFAGLVLVLVAGCGAGVPRQAEPLAKDSGSRAGQGAPGGWTYAYVSDEFEYGTDVADIAVVSPKDAWAFRQGAGSVQALLHYDGSKWQPYALPREVTEAADGRMERVSLTSRPSGEVWLTASVSHGPGSANTSFVARFDGTAWHVVPLPDGERGIAGVLVLGPADVWASGSGRTAWHWTGRTWTRSTLPFEAQRLVTDPDGTVVWAVGSEPKPGTEPPANPDAPASQQPASARWDGTRWQRVPIPTDLTLTDGYDFSSLITGTTVVSADEVWATGYAGTEPEPSEDGDYQPADQRPFTLLHDGSRWRVPQGDEHPPAAVLSARKMRDGVGRTHKIGRLPYVPGVTGRVTAVDRKQKLWLNEITPVPGTDEVWAAGQIELGAHGDANFSRAVVVRYRIRS</sequence>
<keyword evidence="3" id="KW-1185">Reference proteome</keyword>